<dbReference type="Proteomes" id="UP000293162">
    <property type="component" value="Unassembled WGS sequence"/>
</dbReference>
<accession>A0A4Q5LUV1</accession>
<sequence length="801" mass="90671">MKKATLLFCLLLCCSFFSLAQTLPISIQLTESNQSPIIGATIRIVNCADTTKILNSTTDTSGIARFNLVANQQYSMTATSVGYKTLTKGINATGRQSVLKFVMETDNQLLGDVVVTARKPLMQQEDDKTIVDPEPIANTSTSAYEIMEKIPGLFVDQDGNIYLSNSSPATIYINGREQKMSTADIAAILKSLPPNSIEKVEIMRTPSAKYDASGSGGVVNVILKKGVKIGFTGSANAGMNQGRYGNQFIGISLNNSSGKLTSFLNLNYSHRNTFEQIQTTRRFSADKELFQNAYTTFPGNQAYVGFGLGYEVNKKWELNYDARLSYNQNNSSSNNESIIRQLNSLEVLTNNINTTNSKGNNYAINQGINARYKLDTLGSEWTTDISYNYFNNQTDQIFNTAYVLPTVSAMGGTGDIGNNRNFVAAQTDVKYKLPHKITLETGLKATYQLFKSNTAYFTKIGEQQNIDISRTNQFNYNESIYAAYVQLSKTIGGFILKAGTRLENTNMNGHQLIPSDTSFKVKRTDLFPYIYLSQKLGKIAGYEMRAYLVHRKSITRPVYEYLNPSPRFIDQYLYEAGNPSLRPQFTNNFEANISIEDRPIFAIGRNYTQDIFTNVIYQNPDNPSIAYRTYDNLGRNKETYFRLLGAVPPIYRYFFVAGAQFNYNDYNGLYENAPLSFQRGSWTFFTFHQFKLDKLTNISLNGFFRLKGQQQFYELSNFGNLNLNINRQFLNKKLMITLSMNDVFYTNKNHFTINQGSISAFGFRQGDTRRVGLNVRYNFGFRKREERNNPFNFENLERSSN</sequence>
<dbReference type="Gene3D" id="2.60.40.1120">
    <property type="entry name" value="Carboxypeptidase-like, regulatory domain"/>
    <property type="match status" value="1"/>
</dbReference>
<dbReference type="PROSITE" id="PS52016">
    <property type="entry name" value="TONB_DEPENDENT_REC_3"/>
    <property type="match status" value="1"/>
</dbReference>
<dbReference type="GO" id="GO:0009279">
    <property type="term" value="C:cell outer membrane"/>
    <property type="evidence" value="ECO:0007669"/>
    <property type="project" value="UniProtKB-SubCell"/>
</dbReference>
<feature type="domain" description="Outer membrane protein beta-barrel" evidence="10">
    <location>
        <begin position="373"/>
        <end position="777"/>
    </location>
</feature>
<dbReference type="InterPro" id="IPR037066">
    <property type="entry name" value="Plug_dom_sf"/>
</dbReference>
<evidence type="ECO:0000259" key="10">
    <source>
        <dbReference type="Pfam" id="PF14905"/>
    </source>
</evidence>
<evidence type="ECO:0000256" key="5">
    <source>
        <dbReference type="ARBA" id="ARBA00023136"/>
    </source>
</evidence>
<evidence type="ECO:0000259" key="9">
    <source>
        <dbReference type="Pfam" id="PF07715"/>
    </source>
</evidence>
<dbReference type="SUPFAM" id="SSF49464">
    <property type="entry name" value="Carboxypeptidase regulatory domain-like"/>
    <property type="match status" value="1"/>
</dbReference>
<dbReference type="AlphaFoldDB" id="A0A4Q5LUV1"/>
<keyword evidence="6 7" id="KW-0998">Cell outer membrane</keyword>
<dbReference type="Gene3D" id="2.40.170.20">
    <property type="entry name" value="TonB-dependent receptor, beta-barrel domain"/>
    <property type="match status" value="1"/>
</dbReference>
<protein>
    <submittedName>
        <fullName evidence="11">TonB-dependent receptor</fullName>
    </submittedName>
</protein>
<keyword evidence="12" id="KW-1185">Reference proteome</keyword>
<feature type="signal peptide" evidence="8">
    <location>
        <begin position="1"/>
        <end position="20"/>
    </location>
</feature>
<reference evidence="11 12" key="1">
    <citation type="submission" date="2019-02" db="EMBL/GenBank/DDBJ databases">
        <title>Bacterial novel species Emticicia sp. 17J42-9 isolated from soil.</title>
        <authorList>
            <person name="Jung H.-Y."/>
        </authorList>
    </citation>
    <scope>NUCLEOTIDE SEQUENCE [LARGE SCALE GENOMIC DNA]</scope>
    <source>
        <strain evidence="11 12">17J42-9</strain>
    </source>
</reference>
<organism evidence="11 12">
    <name type="scientific">Emticicia agri</name>
    <dbReference type="NCBI Taxonomy" id="2492393"/>
    <lineage>
        <taxon>Bacteria</taxon>
        <taxon>Pseudomonadati</taxon>
        <taxon>Bacteroidota</taxon>
        <taxon>Cytophagia</taxon>
        <taxon>Cytophagales</taxon>
        <taxon>Leadbetterellaceae</taxon>
        <taxon>Emticicia</taxon>
    </lineage>
</organism>
<name>A0A4Q5LUV1_9BACT</name>
<feature type="domain" description="TonB-dependent receptor plug" evidence="9">
    <location>
        <begin position="128"/>
        <end position="218"/>
    </location>
</feature>
<evidence type="ECO:0000313" key="11">
    <source>
        <dbReference type="EMBL" id="RYU93289.1"/>
    </source>
</evidence>
<keyword evidence="3 7" id="KW-1134">Transmembrane beta strand</keyword>
<keyword evidence="5 7" id="KW-0472">Membrane</keyword>
<dbReference type="Pfam" id="PF13620">
    <property type="entry name" value="CarboxypepD_reg"/>
    <property type="match status" value="1"/>
</dbReference>
<evidence type="ECO:0000256" key="4">
    <source>
        <dbReference type="ARBA" id="ARBA00022692"/>
    </source>
</evidence>
<comment type="caution">
    <text evidence="11">The sequence shown here is derived from an EMBL/GenBank/DDBJ whole genome shotgun (WGS) entry which is preliminary data.</text>
</comment>
<dbReference type="OrthoDB" id="905812at2"/>
<dbReference type="Pfam" id="PF07715">
    <property type="entry name" value="Plug"/>
    <property type="match status" value="1"/>
</dbReference>
<dbReference type="EMBL" id="SEWF01000049">
    <property type="protein sequence ID" value="RYU93289.1"/>
    <property type="molecule type" value="Genomic_DNA"/>
</dbReference>
<dbReference type="RefSeq" id="WP_130023570.1">
    <property type="nucleotide sequence ID" value="NZ_SEWF01000049.1"/>
</dbReference>
<evidence type="ECO:0000256" key="6">
    <source>
        <dbReference type="ARBA" id="ARBA00023237"/>
    </source>
</evidence>
<proteinExistence type="inferred from homology"/>
<dbReference type="InterPro" id="IPR008969">
    <property type="entry name" value="CarboxyPept-like_regulatory"/>
</dbReference>
<feature type="chain" id="PRO_5020348003" evidence="8">
    <location>
        <begin position="21"/>
        <end position="801"/>
    </location>
</feature>
<dbReference type="InterPro" id="IPR041700">
    <property type="entry name" value="OMP_b-brl_3"/>
</dbReference>
<dbReference type="Gene3D" id="2.170.130.10">
    <property type="entry name" value="TonB-dependent receptor, plug domain"/>
    <property type="match status" value="1"/>
</dbReference>
<dbReference type="InterPro" id="IPR012910">
    <property type="entry name" value="Plug_dom"/>
</dbReference>
<evidence type="ECO:0000256" key="2">
    <source>
        <dbReference type="ARBA" id="ARBA00022448"/>
    </source>
</evidence>
<keyword evidence="11" id="KW-0675">Receptor</keyword>
<dbReference type="PANTHER" id="PTHR40980:SF3">
    <property type="entry name" value="TONB-DEPENDENT RECEPTOR-LIKE BETA-BARREL DOMAIN-CONTAINING PROTEIN"/>
    <property type="match status" value="1"/>
</dbReference>
<dbReference type="Pfam" id="PF14905">
    <property type="entry name" value="OMP_b-brl_3"/>
    <property type="match status" value="1"/>
</dbReference>
<comment type="similarity">
    <text evidence="7">Belongs to the TonB-dependent receptor family.</text>
</comment>
<dbReference type="PANTHER" id="PTHR40980">
    <property type="entry name" value="PLUG DOMAIN-CONTAINING PROTEIN"/>
    <property type="match status" value="1"/>
</dbReference>
<dbReference type="InterPro" id="IPR036942">
    <property type="entry name" value="Beta-barrel_TonB_sf"/>
</dbReference>
<gene>
    <name evidence="11" type="ORF">EWM59_22825</name>
</gene>
<keyword evidence="4 7" id="KW-0812">Transmembrane</keyword>
<dbReference type="InterPro" id="IPR039426">
    <property type="entry name" value="TonB-dep_rcpt-like"/>
</dbReference>
<dbReference type="SUPFAM" id="SSF56935">
    <property type="entry name" value="Porins"/>
    <property type="match status" value="1"/>
</dbReference>
<evidence type="ECO:0000256" key="1">
    <source>
        <dbReference type="ARBA" id="ARBA00004571"/>
    </source>
</evidence>
<keyword evidence="8" id="KW-0732">Signal</keyword>
<evidence type="ECO:0000313" key="12">
    <source>
        <dbReference type="Proteomes" id="UP000293162"/>
    </source>
</evidence>
<comment type="subcellular location">
    <subcellularLocation>
        <location evidence="1 7">Cell outer membrane</location>
        <topology evidence="1 7">Multi-pass membrane protein</topology>
    </subcellularLocation>
</comment>
<evidence type="ECO:0000256" key="3">
    <source>
        <dbReference type="ARBA" id="ARBA00022452"/>
    </source>
</evidence>
<evidence type="ECO:0000256" key="8">
    <source>
        <dbReference type="SAM" id="SignalP"/>
    </source>
</evidence>
<evidence type="ECO:0000256" key="7">
    <source>
        <dbReference type="PROSITE-ProRule" id="PRU01360"/>
    </source>
</evidence>
<keyword evidence="2 7" id="KW-0813">Transport</keyword>